<dbReference type="Proteomes" id="UP000663305">
    <property type="component" value="Chromosome"/>
</dbReference>
<proteinExistence type="predicted"/>
<organism evidence="2 3">
    <name type="scientific">Halapricum desulfuricans</name>
    <dbReference type="NCBI Taxonomy" id="2841257"/>
    <lineage>
        <taxon>Archaea</taxon>
        <taxon>Methanobacteriati</taxon>
        <taxon>Methanobacteriota</taxon>
        <taxon>Stenosarchaea group</taxon>
        <taxon>Halobacteria</taxon>
        <taxon>Halobacteriales</taxon>
        <taxon>Haloarculaceae</taxon>
        <taxon>Halapricum</taxon>
    </lineage>
</organism>
<protein>
    <submittedName>
        <fullName evidence="2">Uncharacterized protein</fullName>
    </submittedName>
</protein>
<reference evidence="2" key="1">
    <citation type="submission" date="2020-11" db="EMBL/GenBank/DDBJ databases">
        <title>Carbohydrate-dependent, anaerobic sulfur respiration: A novel catabolism in halophilic archaea.</title>
        <authorList>
            <person name="Sorokin D.Y."/>
            <person name="Messina E."/>
            <person name="Smedile F."/>
            <person name="La Cono V."/>
            <person name="Hallsworth J.E."/>
            <person name="Yakimov M.M."/>
        </authorList>
    </citation>
    <scope>NUCLEOTIDE SEQUENCE</scope>
    <source>
        <strain evidence="2">HSR-Bgl</strain>
    </source>
</reference>
<name>A0A897NP18_9EURY</name>
<dbReference type="AlphaFoldDB" id="A0A897NP18"/>
<feature type="region of interest" description="Disordered" evidence="1">
    <location>
        <begin position="24"/>
        <end position="51"/>
    </location>
</feature>
<feature type="compositionally biased region" description="Acidic residues" evidence="1">
    <location>
        <begin position="30"/>
        <end position="41"/>
    </location>
</feature>
<accession>A0A897NP18</accession>
<dbReference type="EMBL" id="CP064789">
    <property type="protein sequence ID" value="QSG13205.1"/>
    <property type="molecule type" value="Genomic_DNA"/>
</dbReference>
<gene>
    <name evidence="2" type="ORF">HSBGL_2811</name>
</gene>
<evidence type="ECO:0000313" key="3">
    <source>
        <dbReference type="Proteomes" id="UP000663305"/>
    </source>
</evidence>
<evidence type="ECO:0000256" key="1">
    <source>
        <dbReference type="SAM" id="MobiDB-lite"/>
    </source>
</evidence>
<evidence type="ECO:0000313" key="2">
    <source>
        <dbReference type="EMBL" id="QSG13205.1"/>
    </source>
</evidence>
<sequence length="51" mass="5673">MNYAKPRPLDPCRPADADEILAERLGQALGEDESDDEDSKEDEPVVLGVFR</sequence>